<dbReference type="Proteomes" id="UP001367316">
    <property type="component" value="Unassembled WGS sequence"/>
</dbReference>
<keyword evidence="2" id="KW-1185">Reference proteome</keyword>
<sequence>MPYHQPSLCKAKTSCPRPSSCPARANACGPAVSSSSSFSSSSYSCPPATWEGSEDRGLARRSEVAVLVLPPAAACALGLLMSSSLSAFFNSLRMLSCVPRILHLCLHQGPWASHPPCPVSLSACPIHPRPSSRRRHLLAAGWGARSVVGQAW</sequence>
<reference evidence="1 2" key="1">
    <citation type="submission" date="2024-04" db="EMBL/GenBank/DDBJ databases">
        <title>Phyllosticta paracitricarpa is synonymous to the EU quarantine fungus P. citricarpa based on phylogenomic analyses.</title>
        <authorList>
            <consortium name="Lawrence Berkeley National Laboratory"/>
            <person name="Van ingen-buijs V.A."/>
            <person name="Van westerhoven A.C."/>
            <person name="Haridas S."/>
            <person name="Skiadas P."/>
            <person name="Martin F."/>
            <person name="Groenewald J.Z."/>
            <person name="Crous P.W."/>
            <person name="Seidl M.F."/>
        </authorList>
    </citation>
    <scope>NUCLEOTIDE SEQUENCE [LARGE SCALE GENOMIC DNA]</scope>
    <source>
        <strain evidence="1 2">CBS 141358</strain>
    </source>
</reference>
<comment type="caution">
    <text evidence="1">The sequence shown here is derived from an EMBL/GenBank/DDBJ whole genome shotgun (WGS) entry which is preliminary data.</text>
</comment>
<organism evidence="1 2">
    <name type="scientific">Phyllosticta paracitricarpa</name>
    <dbReference type="NCBI Taxonomy" id="2016321"/>
    <lineage>
        <taxon>Eukaryota</taxon>
        <taxon>Fungi</taxon>
        <taxon>Dikarya</taxon>
        <taxon>Ascomycota</taxon>
        <taxon>Pezizomycotina</taxon>
        <taxon>Dothideomycetes</taxon>
        <taxon>Dothideomycetes incertae sedis</taxon>
        <taxon>Botryosphaeriales</taxon>
        <taxon>Phyllostictaceae</taxon>
        <taxon>Phyllosticta</taxon>
    </lineage>
</organism>
<evidence type="ECO:0000313" key="2">
    <source>
        <dbReference type="Proteomes" id="UP001367316"/>
    </source>
</evidence>
<protein>
    <submittedName>
        <fullName evidence="1">Uncharacterized protein</fullName>
    </submittedName>
</protein>
<gene>
    <name evidence="1" type="ORF">JOL62DRAFT_573888</name>
</gene>
<name>A0ABR1N892_9PEZI</name>
<evidence type="ECO:0000313" key="1">
    <source>
        <dbReference type="EMBL" id="KAK7611434.1"/>
    </source>
</evidence>
<accession>A0ABR1N892</accession>
<dbReference type="EMBL" id="JBBPBF010000014">
    <property type="protein sequence ID" value="KAK7611434.1"/>
    <property type="molecule type" value="Genomic_DNA"/>
</dbReference>
<feature type="non-terminal residue" evidence="1">
    <location>
        <position position="1"/>
    </location>
</feature>
<proteinExistence type="predicted"/>